<sequence length="181" mass="20441">MVSLPQRMRKLQEKLLSIRLGSGALLLPKEVTRINLQFAAKIDGGHMGPRKFWRNELVRLKYHNPAVSMSVDRTAKAEDPATMSIHFSSLESAEESAAAEKVIKIDMKHRNNSEILEELIKATKAREAEPTEEDREEKRVLEEQKVASLAASKLSQEVRARVKREKELLEQARGDMGSQPA</sequence>
<keyword evidence="7" id="KW-1185">Reference proteome</keyword>
<evidence type="ECO:0000313" key="7">
    <source>
        <dbReference type="Proteomes" id="UP001303373"/>
    </source>
</evidence>
<evidence type="ECO:0000256" key="4">
    <source>
        <dbReference type="ARBA" id="ARBA00023274"/>
    </source>
</evidence>
<evidence type="ECO:0000256" key="2">
    <source>
        <dbReference type="ARBA" id="ARBA00022980"/>
    </source>
</evidence>
<feature type="domain" description="Ribosomal protein/NADH dehydrogenase" evidence="5">
    <location>
        <begin position="41"/>
        <end position="126"/>
    </location>
</feature>
<accession>A0AAQ3M909</accession>
<dbReference type="GO" id="GO:0005739">
    <property type="term" value="C:mitochondrion"/>
    <property type="evidence" value="ECO:0007669"/>
    <property type="project" value="UniProtKB-SubCell"/>
</dbReference>
<dbReference type="PANTHER" id="PTHR13274">
    <property type="entry name" value="MITOCHONDRIAL RIBOSOMAL PROTEIN S25"/>
    <property type="match status" value="1"/>
</dbReference>
<dbReference type="EMBL" id="CP138589">
    <property type="protein sequence ID" value="WPH03490.1"/>
    <property type="molecule type" value="Genomic_DNA"/>
</dbReference>
<organism evidence="6 7">
    <name type="scientific">Acrodontium crateriforme</name>
    <dbReference type="NCBI Taxonomy" id="150365"/>
    <lineage>
        <taxon>Eukaryota</taxon>
        <taxon>Fungi</taxon>
        <taxon>Dikarya</taxon>
        <taxon>Ascomycota</taxon>
        <taxon>Pezizomycotina</taxon>
        <taxon>Dothideomycetes</taxon>
        <taxon>Dothideomycetidae</taxon>
        <taxon>Mycosphaerellales</taxon>
        <taxon>Teratosphaeriaceae</taxon>
        <taxon>Acrodontium</taxon>
    </lineage>
</organism>
<dbReference type="GO" id="GO:0005840">
    <property type="term" value="C:ribosome"/>
    <property type="evidence" value="ECO:0007669"/>
    <property type="project" value="UniProtKB-KW"/>
</dbReference>
<gene>
    <name evidence="6" type="ORF">R9X50_00637000</name>
</gene>
<proteinExistence type="predicted"/>
<dbReference type="Pfam" id="PF05047">
    <property type="entry name" value="L51_S25_CI-B8"/>
    <property type="match status" value="1"/>
</dbReference>
<keyword evidence="2" id="KW-0689">Ribosomal protein</keyword>
<evidence type="ECO:0000313" key="6">
    <source>
        <dbReference type="EMBL" id="WPH03490.1"/>
    </source>
</evidence>
<dbReference type="GO" id="GO:1990904">
    <property type="term" value="C:ribonucleoprotein complex"/>
    <property type="evidence" value="ECO:0007669"/>
    <property type="project" value="UniProtKB-KW"/>
</dbReference>
<dbReference type="Proteomes" id="UP001303373">
    <property type="component" value="Chromosome 10"/>
</dbReference>
<dbReference type="SMART" id="SM00916">
    <property type="entry name" value="L51_S25_CI-B8"/>
    <property type="match status" value="1"/>
</dbReference>
<dbReference type="InterPro" id="IPR007741">
    <property type="entry name" value="Ribosomal_mL43/mS25/NADH_DH"/>
</dbReference>
<reference evidence="6 7" key="1">
    <citation type="submission" date="2023-11" db="EMBL/GenBank/DDBJ databases">
        <title>An acidophilic fungus is an integral part of prey digestion in a carnivorous sundew plant.</title>
        <authorList>
            <person name="Tsai I.J."/>
        </authorList>
    </citation>
    <scope>NUCLEOTIDE SEQUENCE [LARGE SCALE GENOMIC DNA]</scope>
    <source>
        <strain evidence="6">169a</strain>
    </source>
</reference>
<dbReference type="AlphaFoldDB" id="A0AAQ3M909"/>
<comment type="subcellular location">
    <subcellularLocation>
        <location evidence="1">Mitochondrion</location>
    </subcellularLocation>
</comment>
<dbReference type="InterPro" id="IPR036249">
    <property type="entry name" value="Thioredoxin-like_sf"/>
</dbReference>
<evidence type="ECO:0000256" key="3">
    <source>
        <dbReference type="ARBA" id="ARBA00023128"/>
    </source>
</evidence>
<name>A0AAQ3M909_9PEZI</name>
<dbReference type="InterPro" id="IPR040049">
    <property type="entry name" value="Ribosomal_mS25/mL61"/>
</dbReference>
<dbReference type="SUPFAM" id="SSF52833">
    <property type="entry name" value="Thioredoxin-like"/>
    <property type="match status" value="1"/>
</dbReference>
<keyword evidence="4" id="KW-0687">Ribonucleoprotein</keyword>
<evidence type="ECO:0000256" key="1">
    <source>
        <dbReference type="ARBA" id="ARBA00004173"/>
    </source>
</evidence>
<dbReference type="PANTHER" id="PTHR13274:SF2">
    <property type="entry name" value="SMALL RIBOSOMAL SUBUNIT PROTEIN MS25"/>
    <property type="match status" value="1"/>
</dbReference>
<protein>
    <recommendedName>
        <fullName evidence="5">Ribosomal protein/NADH dehydrogenase domain-containing protein</fullName>
    </recommendedName>
</protein>
<dbReference type="GO" id="GO:0003735">
    <property type="term" value="F:structural constituent of ribosome"/>
    <property type="evidence" value="ECO:0007669"/>
    <property type="project" value="InterPro"/>
</dbReference>
<keyword evidence="3" id="KW-0496">Mitochondrion</keyword>
<evidence type="ECO:0000259" key="5">
    <source>
        <dbReference type="SMART" id="SM00916"/>
    </source>
</evidence>